<dbReference type="PANTHER" id="PTHR12956:SF13">
    <property type="entry name" value="ALKALINE CERAMIDASE TOD1"/>
    <property type="match status" value="1"/>
</dbReference>
<gene>
    <name evidence="2" type="ORF">M6B38_151890</name>
</gene>
<reference evidence="2" key="1">
    <citation type="journal article" date="2023" name="GigaByte">
        <title>Genome assembly of the bearded iris, Iris pallida Lam.</title>
        <authorList>
            <person name="Bruccoleri R.E."/>
            <person name="Oakeley E.J."/>
            <person name="Faust A.M.E."/>
            <person name="Altorfer M."/>
            <person name="Dessus-Babus S."/>
            <person name="Burckhardt D."/>
            <person name="Oertli M."/>
            <person name="Naumann U."/>
            <person name="Petersen F."/>
            <person name="Wong J."/>
        </authorList>
    </citation>
    <scope>NUCLEOTIDE SEQUENCE</scope>
    <source>
        <strain evidence="2">GSM-AAB239-AS_SAM_17_03QT</strain>
    </source>
</reference>
<dbReference type="PANTHER" id="PTHR12956">
    <property type="entry name" value="ALKALINE CERAMIDASE-RELATED"/>
    <property type="match status" value="1"/>
</dbReference>
<dbReference type="InterPro" id="IPR048354">
    <property type="entry name" value="TOD1_MUCI70_glycTrfase_dom"/>
</dbReference>
<evidence type="ECO:0000313" key="2">
    <source>
        <dbReference type="EMBL" id="KAJ6812122.1"/>
    </source>
</evidence>
<dbReference type="Proteomes" id="UP001140949">
    <property type="component" value="Unassembled WGS sequence"/>
</dbReference>
<protein>
    <recommendedName>
        <fullName evidence="1">TOD1/MUCI70 glycosyltransferase-like domain-containing protein</fullName>
    </recommendedName>
</protein>
<proteinExistence type="predicted"/>
<sequence length="463" mass="52256">MGLVKVSTPLLFQSKLLCLSLFYLLTTLPLSIYVSFSQTGCLFQAPPTIPTTDALFSYPKSYGEHKYALPASSSSSSSSSCNSPLLFSDYKLAFQEIHDTCTNSSSSASSSSLRYLGGTGESFAGNYSFKQRKPFFNYSDDGAAEEKEIPCGFLREFPVKDSDRLAMDNCHGVVVASAIFGDHDKVRQPRGLGSRTLETVCFFMFIDELTIRGLKVHNILADKDREEEMIGAWRVVRVQSGRLPYENLAMNGVIPKHLVHRLFPNSKFSIWVDAKLELMVDPLLLLHSLVISQNVDMAISKHPFNVHTMEEAMATARWKKWGDVESLRVQMETYCENGLQPWSPSKLPYPTDVPDTALILRRHGLHNDLFSCLLFNELEAFNPRDQLAFAYVRDSMNPKIKLNMFEVEVFEQVAVEYRHNLKPLRDGAAAQQKTRRASSRAVKGSACEDYLMKMWGESTDWDK</sequence>
<dbReference type="InterPro" id="IPR006852">
    <property type="entry name" value="TOD1_MUCI70"/>
</dbReference>
<keyword evidence="3" id="KW-1185">Reference proteome</keyword>
<dbReference type="EMBL" id="JANAVB010031415">
    <property type="protein sequence ID" value="KAJ6812122.1"/>
    <property type="molecule type" value="Genomic_DNA"/>
</dbReference>
<accession>A0AAX6F6U0</accession>
<organism evidence="2 3">
    <name type="scientific">Iris pallida</name>
    <name type="common">Sweet iris</name>
    <dbReference type="NCBI Taxonomy" id="29817"/>
    <lineage>
        <taxon>Eukaryota</taxon>
        <taxon>Viridiplantae</taxon>
        <taxon>Streptophyta</taxon>
        <taxon>Embryophyta</taxon>
        <taxon>Tracheophyta</taxon>
        <taxon>Spermatophyta</taxon>
        <taxon>Magnoliopsida</taxon>
        <taxon>Liliopsida</taxon>
        <taxon>Asparagales</taxon>
        <taxon>Iridaceae</taxon>
        <taxon>Iridoideae</taxon>
        <taxon>Irideae</taxon>
        <taxon>Iris</taxon>
    </lineage>
</organism>
<name>A0AAX6F6U0_IRIPA</name>
<comment type="caution">
    <text evidence="2">The sequence shown here is derived from an EMBL/GenBank/DDBJ whole genome shotgun (WGS) entry which is preliminary data.</text>
</comment>
<evidence type="ECO:0000313" key="3">
    <source>
        <dbReference type="Proteomes" id="UP001140949"/>
    </source>
</evidence>
<dbReference type="Pfam" id="PF04765">
    <property type="entry name" value="TOD1_MUCI70"/>
    <property type="match status" value="1"/>
</dbReference>
<feature type="domain" description="TOD1/MUCI70 glycosyltransferase-like" evidence="1">
    <location>
        <begin position="120"/>
        <end position="419"/>
    </location>
</feature>
<dbReference type="AlphaFoldDB" id="A0AAX6F6U0"/>
<evidence type="ECO:0000259" key="1">
    <source>
        <dbReference type="Pfam" id="PF04765"/>
    </source>
</evidence>
<reference evidence="2" key="2">
    <citation type="submission" date="2023-04" db="EMBL/GenBank/DDBJ databases">
        <authorList>
            <person name="Bruccoleri R.E."/>
            <person name="Oakeley E.J."/>
            <person name="Faust A.-M."/>
            <person name="Dessus-Babus S."/>
            <person name="Altorfer M."/>
            <person name="Burckhardt D."/>
            <person name="Oertli M."/>
            <person name="Naumann U."/>
            <person name="Petersen F."/>
            <person name="Wong J."/>
        </authorList>
    </citation>
    <scope>NUCLEOTIDE SEQUENCE</scope>
    <source>
        <strain evidence="2">GSM-AAB239-AS_SAM_17_03QT</strain>
        <tissue evidence="2">Leaf</tissue>
    </source>
</reference>